<dbReference type="InterPro" id="IPR006665">
    <property type="entry name" value="OmpA-like"/>
</dbReference>
<keyword evidence="6" id="KW-0626">Porin</keyword>
<dbReference type="PRINTS" id="PR01021">
    <property type="entry name" value="OMPADOMAIN"/>
</dbReference>
<dbReference type="GO" id="GO:0015288">
    <property type="term" value="F:porin activity"/>
    <property type="evidence" value="ECO:0007669"/>
    <property type="project" value="UniProtKB-KW"/>
</dbReference>
<dbReference type="InterPro" id="IPR036737">
    <property type="entry name" value="OmpA-like_sf"/>
</dbReference>
<dbReference type="InterPro" id="IPR050330">
    <property type="entry name" value="Bact_OuterMem_StrucFunc"/>
</dbReference>
<dbReference type="GO" id="GO:0006811">
    <property type="term" value="P:monoatomic ion transport"/>
    <property type="evidence" value="ECO:0007669"/>
    <property type="project" value="UniProtKB-KW"/>
</dbReference>
<evidence type="ECO:0000259" key="11">
    <source>
        <dbReference type="PROSITE" id="PS51123"/>
    </source>
</evidence>
<name>A0A1H4JSY7_9BACT</name>
<evidence type="ECO:0000256" key="8">
    <source>
        <dbReference type="ARBA" id="ARBA00023237"/>
    </source>
</evidence>
<dbReference type="Pfam" id="PF00691">
    <property type="entry name" value="OmpA"/>
    <property type="match status" value="1"/>
</dbReference>
<accession>A0A1H4JSY7</accession>
<reference evidence="12 13" key="1">
    <citation type="submission" date="2016-10" db="EMBL/GenBank/DDBJ databases">
        <authorList>
            <person name="de Groot N.N."/>
        </authorList>
    </citation>
    <scope>NUCLEOTIDE SEQUENCE [LARGE SCALE GENOMIC DNA]</scope>
    <source>
        <strain evidence="12 13">AB35.6</strain>
    </source>
</reference>
<keyword evidence="7 9" id="KW-0472">Membrane</keyword>
<evidence type="ECO:0000313" key="13">
    <source>
        <dbReference type="Proteomes" id="UP000182409"/>
    </source>
</evidence>
<comment type="subcellular location">
    <subcellularLocation>
        <location evidence="1">Cell outer membrane</location>
        <topology evidence="1">Multi-pass membrane protein</topology>
    </subcellularLocation>
</comment>
<organism evidence="12 13">
    <name type="scientific">Terriglobus roseus</name>
    <dbReference type="NCBI Taxonomy" id="392734"/>
    <lineage>
        <taxon>Bacteria</taxon>
        <taxon>Pseudomonadati</taxon>
        <taxon>Acidobacteriota</taxon>
        <taxon>Terriglobia</taxon>
        <taxon>Terriglobales</taxon>
        <taxon>Acidobacteriaceae</taxon>
        <taxon>Terriglobus</taxon>
    </lineage>
</organism>
<dbReference type="SUPFAM" id="SSF56925">
    <property type="entry name" value="OMPA-like"/>
    <property type="match status" value="1"/>
</dbReference>
<dbReference type="PROSITE" id="PS51123">
    <property type="entry name" value="OMPA_2"/>
    <property type="match status" value="1"/>
</dbReference>
<dbReference type="PANTHER" id="PTHR30329">
    <property type="entry name" value="STATOR ELEMENT OF FLAGELLAR MOTOR COMPLEX"/>
    <property type="match status" value="1"/>
</dbReference>
<evidence type="ECO:0000256" key="4">
    <source>
        <dbReference type="ARBA" id="ARBA00022692"/>
    </source>
</evidence>
<keyword evidence="8" id="KW-0998">Cell outer membrane</keyword>
<evidence type="ECO:0000256" key="1">
    <source>
        <dbReference type="ARBA" id="ARBA00004571"/>
    </source>
</evidence>
<evidence type="ECO:0000256" key="6">
    <source>
        <dbReference type="ARBA" id="ARBA00023114"/>
    </source>
</evidence>
<proteinExistence type="predicted"/>
<dbReference type="OrthoDB" id="102557at2"/>
<evidence type="ECO:0000256" key="7">
    <source>
        <dbReference type="ARBA" id="ARBA00023136"/>
    </source>
</evidence>
<evidence type="ECO:0000256" key="3">
    <source>
        <dbReference type="ARBA" id="ARBA00022452"/>
    </source>
</evidence>
<evidence type="ECO:0000313" key="12">
    <source>
        <dbReference type="EMBL" id="SEB49353.1"/>
    </source>
</evidence>
<dbReference type="PANTHER" id="PTHR30329:SF21">
    <property type="entry name" value="LIPOPROTEIN YIAD-RELATED"/>
    <property type="match status" value="1"/>
</dbReference>
<dbReference type="InterPro" id="IPR006664">
    <property type="entry name" value="OMP_bac"/>
</dbReference>
<keyword evidence="3" id="KW-1134">Transmembrane beta strand</keyword>
<feature type="domain" description="OmpA-like" evidence="11">
    <location>
        <begin position="411"/>
        <end position="562"/>
    </location>
</feature>
<keyword evidence="4" id="KW-0812">Transmembrane</keyword>
<dbReference type="CDD" id="cd07185">
    <property type="entry name" value="OmpA_C-like"/>
    <property type="match status" value="1"/>
</dbReference>
<evidence type="ECO:0000256" key="9">
    <source>
        <dbReference type="PROSITE-ProRule" id="PRU00473"/>
    </source>
</evidence>
<dbReference type="SUPFAM" id="SSF103088">
    <property type="entry name" value="OmpA-like"/>
    <property type="match status" value="1"/>
</dbReference>
<dbReference type="InterPro" id="IPR011250">
    <property type="entry name" value="OMP/PagP_B-barrel"/>
</dbReference>
<dbReference type="Proteomes" id="UP000182409">
    <property type="component" value="Unassembled WGS sequence"/>
</dbReference>
<keyword evidence="2" id="KW-0813">Transport</keyword>
<dbReference type="InterPro" id="IPR013783">
    <property type="entry name" value="Ig-like_fold"/>
</dbReference>
<evidence type="ECO:0000256" key="10">
    <source>
        <dbReference type="SAM" id="MobiDB-lite"/>
    </source>
</evidence>
<evidence type="ECO:0000256" key="2">
    <source>
        <dbReference type="ARBA" id="ARBA00022448"/>
    </source>
</evidence>
<dbReference type="GO" id="GO:0009279">
    <property type="term" value="C:cell outer membrane"/>
    <property type="evidence" value="ECO:0007669"/>
    <property type="project" value="UniProtKB-SubCell"/>
</dbReference>
<dbReference type="Gene3D" id="3.30.1330.60">
    <property type="entry name" value="OmpA-like domain"/>
    <property type="match status" value="1"/>
</dbReference>
<dbReference type="Gene3D" id="2.40.160.20">
    <property type="match status" value="1"/>
</dbReference>
<gene>
    <name evidence="12" type="ORF">SAMN05443244_0797</name>
</gene>
<keyword evidence="5" id="KW-0406">Ion transport</keyword>
<sequence>MTRKFHFSAGVAIATVLAVPACLSAQTRMEEKKDYPKSELFVGYSYLRAVPTLADGNRLVTLNGGSTSLAYNFTRHFGLVTDFSGYADSELRLSGPGAIPTRIADSSGSVYSMLFGPRFSFRAKHFTPFVQVLGGGAYATAVTLKNCTTACTPLPEQGSFAMTAGGGLDVNVSRHLAIRAVQAEYLMTRFANTTTAVRSTQNDMRLSAGLVFRFGSHPAALLPPNRAPLSACSVDKSFLYSGSDAIVAVHAKGVDADNDALTYAWTPTDGTLTGTGADVKWDLTGAPVGSHIVKLKLDDGRGGSSDCAAEVVIAAPLNRSPSLSCSIAENALEAGQLAHLTATGSDPDGDPLQYTWTTSYGAIRGTDSAVLLQTDPTMDHAYAVHVQVMDGRGGSSDCSMNFSAQRSQAVVKLEERLSLRSIYFPTAEPTVAQPSRGLLASQHSTLLSLAADFSQYLKTQPTAHLILEGHADPRGSAEYNQKLSELRVALTKEYLVAHGIAAESIDIKARGDQQNLTDGQVKDAILRTPELSEEAKKRLLLNMKTIILASNRRVDVTLSTTNQHSIRQYPFNASDSMTLLSEQRPGTHSARARAAVKR</sequence>
<evidence type="ECO:0000256" key="5">
    <source>
        <dbReference type="ARBA" id="ARBA00023065"/>
    </source>
</evidence>
<dbReference type="AlphaFoldDB" id="A0A1H4JSY7"/>
<dbReference type="GO" id="GO:0046930">
    <property type="term" value="C:pore complex"/>
    <property type="evidence" value="ECO:0007669"/>
    <property type="project" value="UniProtKB-KW"/>
</dbReference>
<feature type="region of interest" description="Disordered" evidence="10">
    <location>
        <begin position="578"/>
        <end position="598"/>
    </location>
</feature>
<dbReference type="RefSeq" id="WP_074652446.1">
    <property type="nucleotide sequence ID" value="NZ_FNSD01000001.1"/>
</dbReference>
<dbReference type="EMBL" id="FNSD01000001">
    <property type="protein sequence ID" value="SEB49353.1"/>
    <property type="molecule type" value="Genomic_DNA"/>
</dbReference>
<protein>
    <submittedName>
        <fullName evidence="12">Outer membrane protein OmpA</fullName>
    </submittedName>
</protein>
<dbReference type="Gene3D" id="2.60.40.10">
    <property type="entry name" value="Immunoglobulins"/>
    <property type="match status" value="2"/>
</dbReference>